<proteinExistence type="predicted"/>
<dbReference type="EMBL" id="CP002343">
    <property type="protein sequence ID" value="ADU49791.1"/>
    <property type="molecule type" value="Genomic_DNA"/>
</dbReference>
<feature type="transmembrane region" description="Helical" evidence="1">
    <location>
        <begin position="88"/>
        <end position="109"/>
    </location>
</feature>
<dbReference type="HOGENOM" id="CLU_023789_0_0_11"/>
<dbReference type="STRING" id="710696.Intca_3308"/>
<dbReference type="Pfam" id="PF10081">
    <property type="entry name" value="Abhydrolase_9"/>
    <property type="match status" value="1"/>
</dbReference>
<evidence type="ECO:0000259" key="3">
    <source>
        <dbReference type="Pfam" id="PF15420"/>
    </source>
</evidence>
<evidence type="ECO:0000259" key="2">
    <source>
        <dbReference type="Pfam" id="PF10081"/>
    </source>
</evidence>
<dbReference type="InterPro" id="IPR027788">
    <property type="entry name" value="Alpha/beta-hydrolase_N_dom"/>
</dbReference>
<keyword evidence="5" id="KW-1185">Reference proteome</keyword>
<dbReference type="Proteomes" id="UP000008914">
    <property type="component" value="Chromosome"/>
</dbReference>
<keyword evidence="1" id="KW-1133">Transmembrane helix</keyword>
<organism evidence="4 5">
    <name type="scientific">Intrasporangium calvum (strain ATCC 23552 / DSM 43043 / JCM 3097 / NBRC 12989 / NCIMB 10167 / NRRL B-3866 / 7 KIP)</name>
    <dbReference type="NCBI Taxonomy" id="710696"/>
    <lineage>
        <taxon>Bacteria</taxon>
        <taxon>Bacillati</taxon>
        <taxon>Actinomycetota</taxon>
        <taxon>Actinomycetes</taxon>
        <taxon>Micrococcales</taxon>
        <taxon>Intrasporangiaceae</taxon>
        <taxon>Intrasporangium</taxon>
    </lineage>
</organism>
<dbReference type="eggNOG" id="COG4425">
    <property type="taxonomic scope" value="Bacteria"/>
</dbReference>
<feature type="transmembrane region" description="Helical" evidence="1">
    <location>
        <begin position="44"/>
        <end position="68"/>
    </location>
</feature>
<keyword evidence="1" id="KW-0812">Transmembrane</keyword>
<feature type="transmembrane region" description="Helical" evidence="1">
    <location>
        <begin position="15"/>
        <end position="32"/>
    </location>
</feature>
<dbReference type="Pfam" id="PF15420">
    <property type="entry name" value="Abhydrolase_9_N"/>
    <property type="match status" value="1"/>
</dbReference>
<dbReference type="AlphaFoldDB" id="E6SEB4"/>
<dbReference type="InterPro" id="IPR027787">
    <property type="entry name" value="Alpha/beta-hydrolase_catalytic"/>
</dbReference>
<dbReference type="ESTHER" id="intc7-e6seb4">
    <property type="family name" value="Abhydrolase_9"/>
</dbReference>
<name>E6SEB4_INTC7</name>
<sequence length="565" mass="61188">MPSTSTSGRAWPNPWWHLSGPGLFFAATYFLISMSPSLLPRTWYYQGVISGLCAAAGYGLGVVLAWVVRRIARLVQLRVSVSRETEHVLRVALPILSVVAVTALTVSNVRSQGRTAEFLGLSPLRPLDWVWAIALAVALAALLLAIARGLRRATHRLAEAAGQVLPRTLASIVAIVVVGTATLWVSDSVVFHRGMQAMAASAAQVNARQPAGRSVPSSVFVSGGPGSLEAYASLGFQGQMFVTNVSRATLIQAATGRPAKEPIRVYAGRGDDRTIEQVADAVVAELRRTRAFERKVVAVITTTGTGWVDDWSAKSIEYLTGGDSAIAAMQYSYVPSAVALLTDRETPREAGRVLFDKIHAEVSRLPEDRRPRLVVGGESLGSYGGHAAFADADDMLRRADGGVWVGTPSFTRIHAELTGARTPGSPQVAPVVEDGRHFRFATNAAELTHDYYGRDYGEWAFPRYVYAQHPSDPVVWWNPSTLGAEPEWLREPRGRDVNPDVTWIPFVTFWQLTTDMAVGHDPADGFGHRYGAELVPAWGAVLGGEPDDDYSRVIAGVQQAVQRAR</sequence>
<keyword evidence="1" id="KW-0472">Membrane</keyword>
<gene>
    <name evidence="4" type="ordered locus">Intca_3308</name>
</gene>
<feature type="domain" description="Alpha/beta-hydrolase catalytic" evidence="2">
    <location>
        <begin position="263"/>
        <end position="543"/>
    </location>
</feature>
<dbReference type="OrthoDB" id="4397445at2"/>
<evidence type="ECO:0000313" key="5">
    <source>
        <dbReference type="Proteomes" id="UP000008914"/>
    </source>
</evidence>
<reference evidence="4 5" key="1">
    <citation type="journal article" date="2010" name="Stand. Genomic Sci.">
        <title>Complete genome sequence of Intrasporangium calvum type strain (7 KIP).</title>
        <authorList>
            <person name="Del Rio T.G."/>
            <person name="Chertkov O."/>
            <person name="Yasawong M."/>
            <person name="Lucas S."/>
            <person name="Deshpande S."/>
            <person name="Cheng J.F."/>
            <person name="Detter C."/>
            <person name="Tapia R."/>
            <person name="Han C."/>
            <person name="Goodwin L."/>
            <person name="Pitluck S."/>
            <person name="Liolios K."/>
            <person name="Ivanova N."/>
            <person name="Mavromatis K."/>
            <person name="Pati A."/>
            <person name="Chen A."/>
            <person name="Palaniappan K."/>
            <person name="Land M."/>
            <person name="Hauser L."/>
            <person name="Chang Y.J."/>
            <person name="Jeffries C.D."/>
            <person name="Rohde M."/>
            <person name="Pukall R."/>
            <person name="Sikorski J."/>
            <person name="Goker M."/>
            <person name="Woyke T."/>
            <person name="Bristow J."/>
            <person name="Eisen J.A."/>
            <person name="Markowitz V."/>
            <person name="Hugenholtz P."/>
            <person name="Kyrpides N.C."/>
            <person name="Klenk H.P."/>
            <person name="Lapidus A."/>
        </authorList>
    </citation>
    <scope>NUCLEOTIDE SEQUENCE [LARGE SCALE GENOMIC DNA]</scope>
    <source>
        <strain evidence="5">ATCC 23552 / DSM 43043 / JCM 3097 / NBRC 12989 / 7 KIP</strain>
    </source>
</reference>
<accession>E6SEB4</accession>
<dbReference type="RefSeq" id="WP_013494103.1">
    <property type="nucleotide sequence ID" value="NC_014830.1"/>
</dbReference>
<evidence type="ECO:0000313" key="4">
    <source>
        <dbReference type="EMBL" id="ADU49791.1"/>
    </source>
</evidence>
<feature type="domain" description="Alpha/beta-hydrolase N-terminal" evidence="3">
    <location>
        <begin position="34"/>
        <end position="243"/>
    </location>
</feature>
<protein>
    <submittedName>
        <fullName evidence="4">Uncharacterized conserved protein UCP007542</fullName>
    </submittedName>
</protein>
<feature type="transmembrane region" description="Helical" evidence="1">
    <location>
        <begin position="129"/>
        <end position="147"/>
    </location>
</feature>
<dbReference type="KEGG" id="ica:Intca_3308"/>
<feature type="transmembrane region" description="Helical" evidence="1">
    <location>
        <begin position="168"/>
        <end position="186"/>
    </location>
</feature>
<evidence type="ECO:0000256" key="1">
    <source>
        <dbReference type="SAM" id="Phobius"/>
    </source>
</evidence>